<organism evidence="3 4">
    <name type="scientific">Gelidibacter maritimus</name>
    <dbReference type="NCBI Taxonomy" id="2761487"/>
    <lineage>
        <taxon>Bacteria</taxon>
        <taxon>Pseudomonadati</taxon>
        <taxon>Bacteroidota</taxon>
        <taxon>Flavobacteriia</taxon>
        <taxon>Flavobacteriales</taxon>
        <taxon>Flavobacteriaceae</taxon>
        <taxon>Gelidibacter</taxon>
    </lineage>
</organism>
<dbReference type="Proteomes" id="UP000541857">
    <property type="component" value="Unassembled WGS sequence"/>
</dbReference>
<dbReference type="EMBL" id="JACGLT010000014">
    <property type="protein sequence ID" value="MBA6154060.1"/>
    <property type="molecule type" value="Genomic_DNA"/>
</dbReference>
<evidence type="ECO:0000259" key="2">
    <source>
        <dbReference type="Pfam" id="PF03372"/>
    </source>
</evidence>
<sequence length="305" mass="35414">MLYNIAIKTFVILRACALFAYAFLLLIHFVLKDHFQFLQIFFYAFPLPILVFIGSIIAILFYKPKAYFIFFICLTLGLTGVWFNKAYIFPKTVAVQEDATSVIFWNAADKATIPMEILFKNIKKIQPDILALVETEHATEEDVLELSRAFPNYQFRILDGFMMIGVKGHIEDINYMNEAYSYDINFVKIQRQNGSMMLAVVDTFQSPIMDKRETLETVLQLITDKNTDLIVGDFNTPYESVHFRNYEDDYNSFRDYGQGFSATWPFGIPLLEIDQIYAAKSLTPILLEKFYYKVSDHAMLVGYFK</sequence>
<evidence type="ECO:0000313" key="3">
    <source>
        <dbReference type="EMBL" id="MBA6154060.1"/>
    </source>
</evidence>
<keyword evidence="1" id="KW-0472">Membrane</keyword>
<evidence type="ECO:0000256" key="1">
    <source>
        <dbReference type="SAM" id="Phobius"/>
    </source>
</evidence>
<reference evidence="3 4" key="1">
    <citation type="submission" date="2020-07" db="EMBL/GenBank/DDBJ databases">
        <title>Bacterium isolated from marine sediment.</title>
        <authorList>
            <person name="Shang D."/>
        </authorList>
    </citation>
    <scope>NUCLEOTIDE SEQUENCE [LARGE SCALE GENOMIC DNA]</scope>
    <source>
        <strain evidence="3 4">F6074</strain>
    </source>
</reference>
<dbReference type="InterPro" id="IPR036691">
    <property type="entry name" value="Endo/exonu/phosph_ase_sf"/>
</dbReference>
<comment type="caution">
    <text evidence="3">The sequence shown here is derived from an EMBL/GenBank/DDBJ whole genome shotgun (WGS) entry which is preliminary data.</text>
</comment>
<feature type="transmembrane region" description="Helical" evidence="1">
    <location>
        <begin position="66"/>
        <end position="83"/>
    </location>
</feature>
<proteinExistence type="predicted"/>
<protein>
    <recommendedName>
        <fullName evidence="2">Endonuclease/exonuclease/phosphatase domain-containing protein</fullName>
    </recommendedName>
</protein>
<evidence type="ECO:0000313" key="4">
    <source>
        <dbReference type="Proteomes" id="UP000541857"/>
    </source>
</evidence>
<name>A0A7W2R5F3_9FLAO</name>
<feature type="transmembrane region" description="Helical" evidence="1">
    <location>
        <begin position="12"/>
        <end position="31"/>
    </location>
</feature>
<dbReference type="SUPFAM" id="SSF56219">
    <property type="entry name" value="DNase I-like"/>
    <property type="match status" value="1"/>
</dbReference>
<dbReference type="GO" id="GO:0003824">
    <property type="term" value="F:catalytic activity"/>
    <property type="evidence" value="ECO:0007669"/>
    <property type="project" value="InterPro"/>
</dbReference>
<dbReference type="Pfam" id="PF03372">
    <property type="entry name" value="Exo_endo_phos"/>
    <property type="match status" value="1"/>
</dbReference>
<dbReference type="RefSeq" id="WP_182206345.1">
    <property type="nucleotide sequence ID" value="NZ_JACGLT010000014.1"/>
</dbReference>
<dbReference type="Gene3D" id="3.60.10.10">
    <property type="entry name" value="Endonuclease/exonuclease/phosphatase"/>
    <property type="match status" value="1"/>
</dbReference>
<keyword evidence="1" id="KW-0812">Transmembrane</keyword>
<accession>A0A7W2R5F3</accession>
<dbReference type="InterPro" id="IPR005135">
    <property type="entry name" value="Endo/exonuclease/phosphatase"/>
</dbReference>
<keyword evidence="4" id="KW-1185">Reference proteome</keyword>
<gene>
    <name evidence="3" type="ORF">H3Z82_15150</name>
</gene>
<keyword evidence="1" id="KW-1133">Transmembrane helix</keyword>
<feature type="transmembrane region" description="Helical" evidence="1">
    <location>
        <begin position="37"/>
        <end position="61"/>
    </location>
</feature>
<feature type="domain" description="Endonuclease/exonuclease/phosphatase" evidence="2">
    <location>
        <begin position="115"/>
        <end position="297"/>
    </location>
</feature>
<dbReference type="AlphaFoldDB" id="A0A7W2R5F3"/>